<dbReference type="SMART" id="SM00882">
    <property type="entry name" value="CoA_trans"/>
    <property type="match status" value="1"/>
</dbReference>
<dbReference type="InterPro" id="IPR012792">
    <property type="entry name" value="3-oxoacid_CoA-transf_A"/>
</dbReference>
<gene>
    <name evidence="2" type="ORF">BJ982_000927</name>
</gene>
<proteinExistence type="predicted"/>
<evidence type="ECO:0000256" key="1">
    <source>
        <dbReference type="ARBA" id="ARBA00022679"/>
    </source>
</evidence>
<organism evidence="2 3">
    <name type="scientific">Sphaerisporangium siamense</name>
    <dbReference type="NCBI Taxonomy" id="795645"/>
    <lineage>
        <taxon>Bacteria</taxon>
        <taxon>Bacillati</taxon>
        <taxon>Actinomycetota</taxon>
        <taxon>Actinomycetes</taxon>
        <taxon>Streptosporangiales</taxon>
        <taxon>Streptosporangiaceae</taxon>
        <taxon>Sphaerisporangium</taxon>
    </lineage>
</organism>
<dbReference type="PANTHER" id="PTHR13707">
    <property type="entry name" value="KETOACID-COENZYME A TRANSFERASE"/>
    <property type="match status" value="1"/>
</dbReference>
<dbReference type="AlphaFoldDB" id="A0A7W7G6C6"/>
<sequence length="251" mass="26676">MINKVVESAAKAVVDIESGAMIAFGGFVGVPGVPSTLIKAIAERGLRDLTIIACESGRGRAGAQSYGTYRGDQPYIPEPEDGVYPVGYLAELGQVRKAITTFSSINNANADGPLEAGVRRGDVEIELIGQGSLCERLRCGRAGLGGVYTPVGAGTKIGAGKDIRHFDGVPHVLETALRPDFAIISAYQADRFGNLIYRHGARTTNPVVAGSGKVTIVEVEEVVDYLDPQHIVTPGPYVDRIVLSDRRLMVR</sequence>
<dbReference type="GO" id="GO:0008410">
    <property type="term" value="F:CoA-transferase activity"/>
    <property type="evidence" value="ECO:0007669"/>
    <property type="project" value="InterPro"/>
</dbReference>
<keyword evidence="3" id="KW-1185">Reference proteome</keyword>
<dbReference type="PANTHER" id="PTHR13707:SF60">
    <property type="entry name" value="ACETATE COA-TRANSFERASE SUBUNIT ALPHA"/>
    <property type="match status" value="1"/>
</dbReference>
<evidence type="ECO:0000313" key="2">
    <source>
        <dbReference type="EMBL" id="MBB4699383.1"/>
    </source>
</evidence>
<dbReference type="RefSeq" id="WP_184876867.1">
    <property type="nucleotide sequence ID" value="NZ_BOOV01000044.1"/>
</dbReference>
<dbReference type="SUPFAM" id="SSF100950">
    <property type="entry name" value="NagB/RpiA/CoA transferase-like"/>
    <property type="match status" value="1"/>
</dbReference>
<accession>A0A7W7G6C6</accession>
<keyword evidence="1 2" id="KW-0808">Transferase</keyword>
<dbReference type="Proteomes" id="UP000542210">
    <property type="component" value="Unassembled WGS sequence"/>
</dbReference>
<comment type="caution">
    <text evidence="2">The sequence shown here is derived from an EMBL/GenBank/DDBJ whole genome shotgun (WGS) entry which is preliminary data.</text>
</comment>
<dbReference type="EMBL" id="JACHND010000001">
    <property type="protein sequence ID" value="MBB4699383.1"/>
    <property type="molecule type" value="Genomic_DNA"/>
</dbReference>
<protein>
    <submittedName>
        <fullName evidence="2">3-oxoacid CoA-transferase A subunit</fullName>
    </submittedName>
</protein>
<dbReference type="Gene3D" id="3.40.1080.10">
    <property type="entry name" value="Glutaconate Coenzyme A-transferase"/>
    <property type="match status" value="1"/>
</dbReference>
<dbReference type="InterPro" id="IPR037171">
    <property type="entry name" value="NagB/RpiA_transferase-like"/>
</dbReference>
<evidence type="ECO:0000313" key="3">
    <source>
        <dbReference type="Proteomes" id="UP000542210"/>
    </source>
</evidence>
<dbReference type="Pfam" id="PF01144">
    <property type="entry name" value="CoA_trans"/>
    <property type="match status" value="2"/>
</dbReference>
<dbReference type="NCBIfam" id="TIGR02429">
    <property type="entry name" value="pcaI_scoA_fam"/>
    <property type="match status" value="1"/>
</dbReference>
<name>A0A7W7G6C6_9ACTN</name>
<reference evidence="2 3" key="1">
    <citation type="submission" date="2020-08" db="EMBL/GenBank/DDBJ databases">
        <title>Sequencing the genomes of 1000 actinobacteria strains.</title>
        <authorList>
            <person name="Klenk H.-P."/>
        </authorList>
    </citation>
    <scope>NUCLEOTIDE SEQUENCE [LARGE SCALE GENOMIC DNA]</scope>
    <source>
        <strain evidence="2 3">DSM 45784</strain>
    </source>
</reference>
<dbReference type="InterPro" id="IPR004165">
    <property type="entry name" value="CoA_trans_fam_I"/>
</dbReference>